<proteinExistence type="predicted"/>
<evidence type="ECO:0000313" key="2">
    <source>
        <dbReference type="Proteomes" id="UP000000485"/>
    </source>
</evidence>
<accession>F8A517</accession>
<organism evidence="1 2">
    <name type="scientific">Cellulomonas gilvus (strain ATCC 13127 / NRRL B-14078)</name>
    <name type="common">Cellvibrio gilvus</name>
    <dbReference type="NCBI Taxonomy" id="593907"/>
    <lineage>
        <taxon>Bacteria</taxon>
        <taxon>Bacillati</taxon>
        <taxon>Actinomycetota</taxon>
        <taxon>Actinomycetes</taxon>
        <taxon>Micrococcales</taxon>
        <taxon>Cellulomonadaceae</taxon>
        <taxon>Cellulomonas</taxon>
    </lineage>
</organism>
<name>F8A517_CELGA</name>
<dbReference type="KEGG" id="cga:Celgi_1609"/>
<dbReference type="AlphaFoldDB" id="F8A517"/>
<dbReference type="Proteomes" id="UP000000485">
    <property type="component" value="Chromosome"/>
</dbReference>
<protein>
    <submittedName>
        <fullName evidence="1">Uncharacterized protein</fullName>
    </submittedName>
</protein>
<dbReference type="EMBL" id="CP002665">
    <property type="protein sequence ID" value="AEI12120.1"/>
    <property type="molecule type" value="Genomic_DNA"/>
</dbReference>
<gene>
    <name evidence="1" type="ordered locus">Celgi_1609</name>
</gene>
<reference evidence="2" key="1">
    <citation type="submission" date="2011-04" db="EMBL/GenBank/DDBJ databases">
        <title>Complete sequence of Cellvibrio gilvus ATCC 13127.</title>
        <authorList>
            <person name="Lucas S."/>
            <person name="Han J."/>
            <person name="Lapidus A."/>
            <person name="Cheng J.-F."/>
            <person name="Goodwin L."/>
            <person name="Pitluck S."/>
            <person name="Peters L."/>
            <person name="Munk A."/>
            <person name="Detter J.C."/>
            <person name="Han C."/>
            <person name="Tapia R."/>
            <person name="Land M."/>
            <person name="Hauser L."/>
            <person name="Kyrpides N."/>
            <person name="Ivanova N."/>
            <person name="Ovchinnikova G."/>
            <person name="Pagani I."/>
            <person name="Mead D."/>
            <person name="Brumm P."/>
            <person name="Woyke T."/>
        </authorList>
    </citation>
    <scope>NUCLEOTIDE SEQUENCE [LARGE SCALE GENOMIC DNA]</scope>
    <source>
        <strain evidence="2">ATCC 13127 / NRRL B-14078</strain>
    </source>
</reference>
<sequence length="34" mass="3857">MREVGGDEHLDLDEIQRWLSEHCASVENTFTAPA</sequence>
<keyword evidence="2" id="KW-1185">Reference proteome</keyword>
<dbReference type="HOGENOM" id="CLU_3372795_0_0_11"/>
<evidence type="ECO:0000313" key="1">
    <source>
        <dbReference type="EMBL" id="AEI12120.1"/>
    </source>
</evidence>